<protein>
    <submittedName>
        <fullName evidence="2">Uncharacterized protein</fullName>
    </submittedName>
</protein>
<reference evidence="2 3" key="1">
    <citation type="submission" date="2024-04" db="EMBL/GenBank/DDBJ databases">
        <authorList>
            <person name="Waldvogel A.-M."/>
            <person name="Schoenle A."/>
        </authorList>
    </citation>
    <scope>NUCLEOTIDE SEQUENCE [LARGE SCALE GENOMIC DNA]</scope>
</reference>
<proteinExistence type="predicted"/>
<dbReference type="AlphaFoldDB" id="A0AAV2KIA1"/>
<evidence type="ECO:0000313" key="3">
    <source>
        <dbReference type="Proteomes" id="UP001497482"/>
    </source>
</evidence>
<feature type="region of interest" description="Disordered" evidence="1">
    <location>
        <begin position="1"/>
        <end position="23"/>
    </location>
</feature>
<evidence type="ECO:0000313" key="2">
    <source>
        <dbReference type="EMBL" id="CAL1589651.1"/>
    </source>
</evidence>
<organism evidence="2 3">
    <name type="scientific">Knipowitschia caucasica</name>
    <name type="common">Caucasian dwarf goby</name>
    <name type="synonym">Pomatoschistus caucasicus</name>
    <dbReference type="NCBI Taxonomy" id="637954"/>
    <lineage>
        <taxon>Eukaryota</taxon>
        <taxon>Metazoa</taxon>
        <taxon>Chordata</taxon>
        <taxon>Craniata</taxon>
        <taxon>Vertebrata</taxon>
        <taxon>Euteleostomi</taxon>
        <taxon>Actinopterygii</taxon>
        <taxon>Neopterygii</taxon>
        <taxon>Teleostei</taxon>
        <taxon>Neoteleostei</taxon>
        <taxon>Acanthomorphata</taxon>
        <taxon>Gobiaria</taxon>
        <taxon>Gobiiformes</taxon>
        <taxon>Gobioidei</taxon>
        <taxon>Gobiidae</taxon>
        <taxon>Gobiinae</taxon>
        <taxon>Knipowitschia</taxon>
    </lineage>
</organism>
<gene>
    <name evidence="2" type="ORF">KC01_LOCUS19276</name>
</gene>
<evidence type="ECO:0000256" key="1">
    <source>
        <dbReference type="SAM" id="MobiDB-lite"/>
    </source>
</evidence>
<sequence length="108" mass="11490">MLTFSSPFSPSPPSSPSSSPLLSLILPSPPPQVNHTLGSSMVCFDGPMAVGGDCVQMPPMVLLQLVATNRARVLSANFSSFFPQVDPNLATCSLELTLQFTDKEVRLP</sequence>
<dbReference type="EMBL" id="OZ035841">
    <property type="protein sequence ID" value="CAL1589651.1"/>
    <property type="molecule type" value="Genomic_DNA"/>
</dbReference>
<accession>A0AAV2KIA1</accession>
<keyword evidence="3" id="KW-1185">Reference proteome</keyword>
<dbReference type="Proteomes" id="UP001497482">
    <property type="component" value="Chromosome 19"/>
</dbReference>
<name>A0AAV2KIA1_KNICA</name>